<comment type="caution">
    <text evidence="1">The sequence shown here is derived from an EMBL/GenBank/DDBJ whole genome shotgun (WGS) entry which is preliminary data.</text>
</comment>
<dbReference type="RefSeq" id="WP_245959590.1">
    <property type="nucleotide sequence ID" value="NZ_RBWY01000003.1"/>
</dbReference>
<reference evidence="1 2" key="1">
    <citation type="submission" date="2018-10" db="EMBL/GenBank/DDBJ databases">
        <title>Genomic Encyclopedia of Type Strains, Phase IV (KMG-IV): sequencing the most valuable type-strain genomes for metagenomic binning, comparative biology and taxonomic classification.</title>
        <authorList>
            <person name="Goeker M."/>
        </authorList>
    </citation>
    <scope>NUCLEOTIDE SEQUENCE [LARGE SCALE GENOMIC DNA]</scope>
    <source>
        <strain evidence="1 2">DSM 22228</strain>
    </source>
</reference>
<dbReference type="Proteomes" id="UP000278542">
    <property type="component" value="Unassembled WGS sequence"/>
</dbReference>
<dbReference type="GO" id="GO:0016020">
    <property type="term" value="C:membrane"/>
    <property type="evidence" value="ECO:0007669"/>
    <property type="project" value="InterPro"/>
</dbReference>
<name>A0A495RD36_9GAMM</name>
<evidence type="ECO:0000313" key="2">
    <source>
        <dbReference type="Proteomes" id="UP000278542"/>
    </source>
</evidence>
<organism evidence="1 2">
    <name type="scientific">Orbus hercynius</name>
    <dbReference type="NCBI Taxonomy" id="593135"/>
    <lineage>
        <taxon>Bacteria</taxon>
        <taxon>Pseudomonadati</taxon>
        <taxon>Pseudomonadota</taxon>
        <taxon>Gammaproteobacteria</taxon>
        <taxon>Orbales</taxon>
        <taxon>Orbaceae</taxon>
        <taxon>Orbus</taxon>
    </lineage>
</organism>
<keyword evidence="2" id="KW-1185">Reference proteome</keyword>
<dbReference type="Pfam" id="PF03083">
    <property type="entry name" value="MtN3_slv"/>
    <property type="match status" value="1"/>
</dbReference>
<evidence type="ECO:0000313" key="1">
    <source>
        <dbReference type="EMBL" id="RKS85289.1"/>
    </source>
</evidence>
<dbReference type="Gene3D" id="1.20.1280.290">
    <property type="match status" value="1"/>
</dbReference>
<accession>A0A495RD36</accession>
<protein>
    <submittedName>
        <fullName evidence="1">Sugar efflux transporter for intercellular exchange</fullName>
    </submittedName>
</protein>
<gene>
    <name evidence="1" type="ORF">DES39_1802</name>
</gene>
<dbReference type="AlphaFoldDB" id="A0A495RD36"/>
<dbReference type="EMBL" id="RBWY01000003">
    <property type="protein sequence ID" value="RKS85289.1"/>
    <property type="molecule type" value="Genomic_DNA"/>
</dbReference>
<dbReference type="InterPro" id="IPR004316">
    <property type="entry name" value="SWEET_rpt"/>
</dbReference>
<sequence>MNSTKKHIHYLGWIATFTAFLMYVSYIPQILDNLNGIKTNPTQPITAAINCFLWVCYGLLKEEKDWPIAIANSPGVVFGLIAFFSAL</sequence>
<proteinExistence type="predicted"/>